<evidence type="ECO:0000259" key="1">
    <source>
        <dbReference type="PROSITE" id="PS51186"/>
    </source>
</evidence>
<organism evidence="2 3">
    <name type="scientific">Hymenobacter mucosus</name>
    <dbReference type="NCBI Taxonomy" id="1411120"/>
    <lineage>
        <taxon>Bacteria</taxon>
        <taxon>Pseudomonadati</taxon>
        <taxon>Bacteroidota</taxon>
        <taxon>Cytophagia</taxon>
        <taxon>Cytophagales</taxon>
        <taxon>Hymenobacteraceae</taxon>
        <taxon>Hymenobacter</taxon>
    </lineage>
</organism>
<reference evidence="3" key="1">
    <citation type="submission" date="2017-06" db="EMBL/GenBank/DDBJ databases">
        <authorList>
            <person name="Varghese N."/>
            <person name="Submissions S."/>
        </authorList>
    </citation>
    <scope>NUCLEOTIDE SEQUENCE [LARGE SCALE GENOMIC DNA]</scope>
    <source>
        <strain evidence="3">DSM 28041</strain>
    </source>
</reference>
<dbReference type="PROSITE" id="PS51186">
    <property type="entry name" value="GNAT"/>
    <property type="match status" value="1"/>
</dbReference>
<evidence type="ECO:0000313" key="3">
    <source>
        <dbReference type="Proteomes" id="UP000198310"/>
    </source>
</evidence>
<dbReference type="InterPro" id="IPR016181">
    <property type="entry name" value="Acyl_CoA_acyltransferase"/>
</dbReference>
<keyword evidence="2" id="KW-0808">Transferase</keyword>
<dbReference type="RefSeq" id="WP_089331711.1">
    <property type="nucleotide sequence ID" value="NZ_FZNS01000001.1"/>
</dbReference>
<proteinExistence type="predicted"/>
<dbReference type="SUPFAM" id="SSF55729">
    <property type="entry name" value="Acyl-CoA N-acyltransferases (Nat)"/>
    <property type="match status" value="1"/>
</dbReference>
<feature type="domain" description="N-acetyltransferase" evidence="1">
    <location>
        <begin position="10"/>
        <end position="173"/>
    </location>
</feature>
<sequence length="174" mass="19753">MYKPSNSVPFTLRPWTLTDLPSLVRYANNPAIARFMNDQFPHPYTEEAGRYFIGLASGEEVAHLFAIEVEGEAVGGIGVHPRSAIERKNAELGYWLGEPFWGRGIITQAITRMVAYAFQTFDINRIFARPFGTNGASQRVLEKAGFALEARFAQTFFKNGEYHDELVYALRRRE</sequence>
<dbReference type="GO" id="GO:0016747">
    <property type="term" value="F:acyltransferase activity, transferring groups other than amino-acyl groups"/>
    <property type="evidence" value="ECO:0007669"/>
    <property type="project" value="InterPro"/>
</dbReference>
<dbReference type="PANTHER" id="PTHR43328">
    <property type="entry name" value="ACETYLTRANSFERASE-RELATED"/>
    <property type="match status" value="1"/>
</dbReference>
<protein>
    <submittedName>
        <fullName evidence="2">Protein N-acetyltransferase, RimJ/RimL family</fullName>
    </submittedName>
</protein>
<accession>A0A238VKA1</accession>
<keyword evidence="3" id="KW-1185">Reference proteome</keyword>
<dbReference type="Gene3D" id="3.40.630.30">
    <property type="match status" value="1"/>
</dbReference>
<dbReference type="Proteomes" id="UP000198310">
    <property type="component" value="Unassembled WGS sequence"/>
</dbReference>
<dbReference type="AlphaFoldDB" id="A0A238VKA1"/>
<gene>
    <name evidence="2" type="ORF">SAMN06269173_101786</name>
</gene>
<dbReference type="InterPro" id="IPR000182">
    <property type="entry name" value="GNAT_dom"/>
</dbReference>
<dbReference type="PANTHER" id="PTHR43328:SF1">
    <property type="entry name" value="N-ACETYLTRANSFERASE DOMAIN-CONTAINING PROTEIN"/>
    <property type="match status" value="1"/>
</dbReference>
<name>A0A238VKA1_9BACT</name>
<evidence type="ECO:0000313" key="2">
    <source>
        <dbReference type="EMBL" id="SNR34656.1"/>
    </source>
</evidence>
<dbReference type="Pfam" id="PF13302">
    <property type="entry name" value="Acetyltransf_3"/>
    <property type="match status" value="1"/>
</dbReference>
<dbReference type="EMBL" id="FZNS01000001">
    <property type="protein sequence ID" value="SNR34656.1"/>
    <property type="molecule type" value="Genomic_DNA"/>
</dbReference>